<organism evidence="2">
    <name type="scientific">mine drainage metagenome</name>
    <dbReference type="NCBI Taxonomy" id="410659"/>
    <lineage>
        <taxon>unclassified sequences</taxon>
        <taxon>metagenomes</taxon>
        <taxon>ecological metagenomes</taxon>
    </lineage>
</organism>
<sequence>MPKIEINQVAEILKRNKADPSLLRAVVEEMNLLARAAQEDEKPPAVKKQFVILVSDPDGHFPKHDFAGWVLQIPDTESPVTTVERVIRASYEFNATKKGRLLPVKTVGEAIENVPAKHFKETEVWVKTKTPVLVLTTDNLIPKDKTGGGRAGDADEDEDDE</sequence>
<name>A0A1J5R8I8_9ZZZZ</name>
<feature type="region of interest" description="Disordered" evidence="1">
    <location>
        <begin position="140"/>
        <end position="161"/>
    </location>
</feature>
<comment type="caution">
    <text evidence="2">The sequence shown here is derived from an EMBL/GenBank/DDBJ whole genome shotgun (WGS) entry which is preliminary data.</text>
</comment>
<proteinExistence type="predicted"/>
<evidence type="ECO:0000313" key="2">
    <source>
        <dbReference type="EMBL" id="OIQ92336.1"/>
    </source>
</evidence>
<gene>
    <name evidence="2" type="ORF">GALL_257710</name>
</gene>
<dbReference type="EMBL" id="MLJW01000235">
    <property type="protein sequence ID" value="OIQ92336.1"/>
    <property type="molecule type" value="Genomic_DNA"/>
</dbReference>
<protein>
    <submittedName>
        <fullName evidence="2">Uncharacterized protein</fullName>
    </submittedName>
</protein>
<accession>A0A1J5R8I8</accession>
<evidence type="ECO:0000256" key="1">
    <source>
        <dbReference type="SAM" id="MobiDB-lite"/>
    </source>
</evidence>
<dbReference type="AlphaFoldDB" id="A0A1J5R8I8"/>
<reference evidence="2" key="1">
    <citation type="submission" date="2016-10" db="EMBL/GenBank/DDBJ databases">
        <title>Sequence of Gallionella enrichment culture.</title>
        <authorList>
            <person name="Poehlein A."/>
            <person name="Muehling M."/>
            <person name="Daniel R."/>
        </authorList>
    </citation>
    <scope>NUCLEOTIDE SEQUENCE</scope>
</reference>